<dbReference type="SUPFAM" id="SSF48576">
    <property type="entry name" value="Terpenoid synthases"/>
    <property type="match status" value="1"/>
</dbReference>
<dbReference type="InterPro" id="IPR033904">
    <property type="entry name" value="Trans_IPPS_HH"/>
</dbReference>
<keyword evidence="17" id="KW-1185">Reference proteome</keyword>
<dbReference type="PROSITE" id="PS01045">
    <property type="entry name" value="SQUALEN_PHYTOEN_SYN_2"/>
    <property type="match status" value="1"/>
</dbReference>
<dbReference type="InterPro" id="IPR019845">
    <property type="entry name" value="Squalene/phytoene_synthase_CS"/>
</dbReference>
<keyword evidence="14" id="KW-0753">Steroid metabolism</keyword>
<evidence type="ECO:0000256" key="7">
    <source>
        <dbReference type="ARBA" id="ARBA00022692"/>
    </source>
</evidence>
<keyword evidence="7 15" id="KW-0812">Transmembrane</keyword>
<organism evidence="16 17">
    <name type="scientific">Schizosaccharomyces cryophilus (strain OY26 / ATCC MYA-4695 / CBS 11777 / NBRC 106824 / NRRL Y48691)</name>
    <name type="common">Fission yeast</name>
    <dbReference type="NCBI Taxonomy" id="653667"/>
    <lineage>
        <taxon>Eukaryota</taxon>
        <taxon>Fungi</taxon>
        <taxon>Dikarya</taxon>
        <taxon>Ascomycota</taxon>
        <taxon>Taphrinomycotina</taxon>
        <taxon>Schizosaccharomycetes</taxon>
        <taxon>Schizosaccharomycetales</taxon>
        <taxon>Schizosaccharomycetaceae</taxon>
        <taxon>Schizosaccharomyces</taxon>
    </lineage>
</organism>
<dbReference type="PANTHER" id="PTHR11626:SF2">
    <property type="entry name" value="SQUALENE SYNTHASE"/>
    <property type="match status" value="1"/>
</dbReference>
<dbReference type="STRING" id="653667.S9W2M4"/>
<dbReference type="GO" id="GO:1902767">
    <property type="term" value="P:isoprenoid biosynthetic process via mevalonate"/>
    <property type="evidence" value="ECO:0007669"/>
    <property type="project" value="EnsemblFungi"/>
</dbReference>
<sequence>MLGLSELSNRIEEVRCLCQYKLWYDVPSFSEDEAVPHDVRQCYIFLDKTSRSFAAVVKTLPDQLREAVMLFYLVLRGLDTIEDDMTLPLSKKVPLLKSFYEKIEEKGWNFQESGPNEKDRELLLKFEIVISEYLKLEEGFRTVIRDITKEMGEGMAHYVTLSEKNDGFSINTIQDYDQYCHYVAGLVGIGLSRLFAESKLEDPEFAQAEAISNSVGLFLQKTNIIRDYREDFDSNRHFWPREVWSKYANNFGEFCQPENSEKALSCLSEMTANALSHATDSLNYISSLQNQQVFDFVAIPQVMAIATLSTVFRNPAVFQRNVKIRKGQAVQIVLHSVNIKNVCDLFLRYTREIHYKNTPKDPNFLKISIQCGNIEQACETIFPRSYRELYEKVFSEKLFQEKKGKTKEEAAKVAISDEARRQYKKDMTDLGISVGIVLLVVFTCLAAIFYVLGISFSISDLKNLKLM</sequence>
<dbReference type="OrthoDB" id="431150at2759"/>
<dbReference type="GO" id="GO:0005789">
    <property type="term" value="C:endoplasmic reticulum membrane"/>
    <property type="evidence" value="ECO:0007669"/>
    <property type="project" value="EnsemblFungi"/>
</dbReference>
<dbReference type="GO" id="GO:0006696">
    <property type="term" value="P:ergosterol biosynthetic process"/>
    <property type="evidence" value="ECO:0007669"/>
    <property type="project" value="EnsemblFungi"/>
</dbReference>
<dbReference type="EMBL" id="KE546988">
    <property type="protein sequence ID" value="EPY54293.1"/>
    <property type="molecule type" value="Genomic_DNA"/>
</dbReference>
<dbReference type="NCBIfam" id="TIGR01559">
    <property type="entry name" value="squal_synth"/>
    <property type="match status" value="1"/>
</dbReference>
<accession>S9W2M4</accession>
<evidence type="ECO:0000256" key="9">
    <source>
        <dbReference type="ARBA" id="ARBA00022989"/>
    </source>
</evidence>
<dbReference type="CDD" id="cd00683">
    <property type="entry name" value="Trans_IPPS_HH"/>
    <property type="match status" value="1"/>
</dbReference>
<dbReference type="SFLD" id="SFLDS00005">
    <property type="entry name" value="Isoprenoid_Synthase_Type_I"/>
    <property type="match status" value="1"/>
</dbReference>
<evidence type="ECO:0000256" key="10">
    <source>
        <dbReference type="ARBA" id="ARBA00023011"/>
    </source>
</evidence>
<dbReference type="GeneID" id="25038498"/>
<evidence type="ECO:0000256" key="5">
    <source>
        <dbReference type="ARBA" id="ARBA00022516"/>
    </source>
</evidence>
<dbReference type="PANTHER" id="PTHR11626">
    <property type="entry name" value="FARNESYL-DIPHOSPHATE FARNESYLTRANSFERASE"/>
    <property type="match status" value="1"/>
</dbReference>
<evidence type="ECO:0000256" key="11">
    <source>
        <dbReference type="ARBA" id="ARBA00023098"/>
    </source>
</evidence>
<dbReference type="Gene3D" id="1.10.600.10">
    <property type="entry name" value="Farnesyl Diphosphate Synthase"/>
    <property type="match status" value="1"/>
</dbReference>
<comment type="subcellular location">
    <subcellularLocation>
        <location evidence="2">Membrane</location>
    </subcellularLocation>
</comment>
<comment type="function">
    <text evidence="15">Catalyzes the condensation of 2 farnesyl pyrophosphate (FPP) moieties to form squalene.</text>
</comment>
<keyword evidence="10" id="KW-0756">Sterol biosynthesis</keyword>
<evidence type="ECO:0000256" key="15">
    <source>
        <dbReference type="RuleBase" id="RU368088"/>
    </source>
</evidence>
<comment type="cofactor">
    <cofactor evidence="1 15">
        <name>Mg(2+)</name>
        <dbReference type="ChEBI" id="CHEBI:18420"/>
    </cofactor>
</comment>
<gene>
    <name evidence="16" type="ORF">SPOG_04185</name>
</gene>
<dbReference type="InterPro" id="IPR008949">
    <property type="entry name" value="Isoprenoid_synthase_dom_sf"/>
</dbReference>
<protein>
    <recommendedName>
        <fullName evidence="4 15">Squalene synthase</fullName>
        <shortName evidence="15">SQS</shortName>
        <shortName evidence="15">SS</shortName>
        <ecNumber evidence="4 15">2.5.1.21</ecNumber>
    </recommendedName>
</protein>
<keyword evidence="6 15" id="KW-0808">Transferase</keyword>
<evidence type="ECO:0000256" key="12">
    <source>
        <dbReference type="ARBA" id="ARBA00023136"/>
    </source>
</evidence>
<comment type="pathway">
    <text evidence="15">Terpene metabolism; lanosterol biosynthesis; lanosterol from farnesyl diphosphate: step 1/3.</text>
</comment>
<keyword evidence="12 15" id="KW-0472">Membrane</keyword>
<keyword evidence="13" id="KW-1207">Sterol metabolism</keyword>
<dbReference type="UniPathway" id="UPA00767">
    <property type="reaction ID" value="UER00751"/>
</dbReference>
<name>S9W2M4_SCHCR</name>
<evidence type="ECO:0000256" key="4">
    <source>
        <dbReference type="ARBA" id="ARBA00012373"/>
    </source>
</evidence>
<evidence type="ECO:0000256" key="6">
    <source>
        <dbReference type="ARBA" id="ARBA00022679"/>
    </source>
</evidence>
<dbReference type="EC" id="2.5.1.21" evidence="4 15"/>
<dbReference type="PROSITE" id="PS01044">
    <property type="entry name" value="SQUALEN_PHYTOEN_SYN_1"/>
    <property type="match status" value="1"/>
</dbReference>
<evidence type="ECO:0000256" key="8">
    <source>
        <dbReference type="ARBA" id="ARBA00022955"/>
    </source>
</evidence>
<dbReference type="OMA" id="GEACQLM"/>
<evidence type="ECO:0000256" key="3">
    <source>
        <dbReference type="ARBA" id="ARBA00006251"/>
    </source>
</evidence>
<comment type="catalytic activity">
    <reaction evidence="15">
        <text>2 (2E,6E)-farnesyl diphosphate + NADPH + H(+) = squalene + 2 diphosphate + NADP(+)</text>
        <dbReference type="Rhea" id="RHEA:32295"/>
        <dbReference type="ChEBI" id="CHEBI:15378"/>
        <dbReference type="ChEBI" id="CHEBI:15440"/>
        <dbReference type="ChEBI" id="CHEBI:33019"/>
        <dbReference type="ChEBI" id="CHEBI:57783"/>
        <dbReference type="ChEBI" id="CHEBI:58349"/>
        <dbReference type="ChEBI" id="CHEBI:175763"/>
        <dbReference type="EC" id="2.5.1.21"/>
    </reaction>
</comment>
<evidence type="ECO:0000256" key="2">
    <source>
        <dbReference type="ARBA" id="ARBA00004370"/>
    </source>
</evidence>
<comment type="catalytic activity">
    <reaction evidence="15">
        <text>2 (2E,6E)-farnesyl diphosphate + NADH + H(+) = squalene + 2 diphosphate + NAD(+)</text>
        <dbReference type="Rhea" id="RHEA:32299"/>
        <dbReference type="ChEBI" id="CHEBI:15378"/>
        <dbReference type="ChEBI" id="CHEBI:15440"/>
        <dbReference type="ChEBI" id="CHEBI:33019"/>
        <dbReference type="ChEBI" id="CHEBI:57540"/>
        <dbReference type="ChEBI" id="CHEBI:57945"/>
        <dbReference type="ChEBI" id="CHEBI:175763"/>
        <dbReference type="EC" id="2.5.1.21"/>
    </reaction>
</comment>
<dbReference type="eggNOG" id="KOG1459">
    <property type="taxonomic scope" value="Eukaryota"/>
</dbReference>
<dbReference type="InterPro" id="IPR002060">
    <property type="entry name" value="Squ/phyt_synthse"/>
</dbReference>
<comment type="similarity">
    <text evidence="3 15">Belongs to the phytoene/squalene synthase family.</text>
</comment>
<dbReference type="Pfam" id="PF00494">
    <property type="entry name" value="SQS_PSY"/>
    <property type="match status" value="1"/>
</dbReference>
<evidence type="ECO:0000256" key="1">
    <source>
        <dbReference type="ARBA" id="ARBA00001946"/>
    </source>
</evidence>
<reference evidence="16 17" key="1">
    <citation type="journal article" date="2011" name="Science">
        <title>Comparative functional genomics of the fission yeasts.</title>
        <authorList>
            <person name="Rhind N."/>
            <person name="Chen Z."/>
            <person name="Yassour M."/>
            <person name="Thompson D.A."/>
            <person name="Haas B.J."/>
            <person name="Habib N."/>
            <person name="Wapinski I."/>
            <person name="Roy S."/>
            <person name="Lin M.F."/>
            <person name="Heiman D.I."/>
            <person name="Young S.K."/>
            <person name="Furuya K."/>
            <person name="Guo Y."/>
            <person name="Pidoux A."/>
            <person name="Chen H.M."/>
            <person name="Robbertse B."/>
            <person name="Goldberg J.M."/>
            <person name="Aoki K."/>
            <person name="Bayne E.H."/>
            <person name="Berlin A.M."/>
            <person name="Desjardins C.A."/>
            <person name="Dobbs E."/>
            <person name="Dukaj L."/>
            <person name="Fan L."/>
            <person name="FitzGerald M.G."/>
            <person name="French C."/>
            <person name="Gujja S."/>
            <person name="Hansen K."/>
            <person name="Keifenheim D."/>
            <person name="Levin J.Z."/>
            <person name="Mosher R.A."/>
            <person name="Mueller C.A."/>
            <person name="Pfiffner J."/>
            <person name="Priest M."/>
            <person name="Russ C."/>
            <person name="Smialowska A."/>
            <person name="Swoboda P."/>
            <person name="Sykes S.M."/>
            <person name="Vaughn M."/>
            <person name="Vengrova S."/>
            <person name="Yoder R."/>
            <person name="Zeng Q."/>
            <person name="Allshire R."/>
            <person name="Baulcombe D."/>
            <person name="Birren B.W."/>
            <person name="Brown W."/>
            <person name="Ekwall K."/>
            <person name="Kellis M."/>
            <person name="Leatherwood J."/>
            <person name="Levin H."/>
            <person name="Margalit H."/>
            <person name="Martienssen R."/>
            <person name="Nieduszynski C.A."/>
            <person name="Spatafora J.W."/>
            <person name="Friedman N."/>
            <person name="Dalgaard J.Z."/>
            <person name="Baumann P."/>
            <person name="Niki H."/>
            <person name="Regev A."/>
            <person name="Nusbaum C."/>
        </authorList>
    </citation>
    <scope>NUCLEOTIDE SEQUENCE [LARGE SCALE GENOMIC DNA]</scope>
    <source>
        <strain evidence="17">OY26 / ATCC MYA-4695 / CBS 11777 / NBRC 106824 / NRRL Y48691</strain>
    </source>
</reference>
<keyword evidence="11" id="KW-0443">Lipid metabolism</keyword>
<dbReference type="GO" id="GO:0051996">
    <property type="term" value="F:squalene synthase [NAD(P)H] activity"/>
    <property type="evidence" value="ECO:0007669"/>
    <property type="project" value="UniProtKB-UniRule"/>
</dbReference>
<evidence type="ECO:0000256" key="13">
    <source>
        <dbReference type="ARBA" id="ARBA00023166"/>
    </source>
</evidence>
<dbReference type="HOGENOM" id="CLU_031981_2_1_1"/>
<keyword evidence="8" id="KW-0752">Steroid biosynthesis</keyword>
<evidence type="ECO:0000313" key="17">
    <source>
        <dbReference type="Proteomes" id="UP000015464"/>
    </source>
</evidence>
<dbReference type="InterPro" id="IPR044844">
    <property type="entry name" value="Trans_IPPS_euk-type"/>
</dbReference>
<dbReference type="GO" id="GO:0055056">
    <property type="term" value="F:D-glucose transmembrane transporter activity"/>
    <property type="evidence" value="ECO:0007669"/>
    <property type="project" value="UniProtKB-UniRule"/>
</dbReference>
<dbReference type="RefSeq" id="XP_013021900.1">
    <property type="nucleotide sequence ID" value="XM_013166446.1"/>
</dbReference>
<dbReference type="GO" id="GO:0045338">
    <property type="term" value="P:farnesyl diphosphate metabolic process"/>
    <property type="evidence" value="ECO:0007669"/>
    <property type="project" value="InterPro"/>
</dbReference>
<dbReference type="FunFam" id="1.10.600.10:FF:000003">
    <property type="entry name" value="Farnesyl-diphosphate farnesyltransferase 1"/>
    <property type="match status" value="1"/>
</dbReference>
<dbReference type="AlphaFoldDB" id="S9W2M4"/>
<feature type="transmembrane region" description="Helical" evidence="15">
    <location>
        <begin position="430"/>
        <end position="458"/>
    </location>
</feature>
<evidence type="ECO:0000256" key="14">
    <source>
        <dbReference type="ARBA" id="ARBA00023221"/>
    </source>
</evidence>
<dbReference type="Proteomes" id="UP000015464">
    <property type="component" value="Unassembled WGS sequence"/>
</dbReference>
<proteinExistence type="inferred from homology"/>
<keyword evidence="9 15" id="KW-1133">Transmembrane helix</keyword>
<evidence type="ECO:0000313" key="16">
    <source>
        <dbReference type="EMBL" id="EPY54293.1"/>
    </source>
</evidence>
<dbReference type="SFLD" id="SFLDG01018">
    <property type="entry name" value="Squalene/Phytoene_Synthase_Lik"/>
    <property type="match status" value="1"/>
</dbReference>
<keyword evidence="5" id="KW-0444">Lipid biosynthesis</keyword>
<dbReference type="InterPro" id="IPR006449">
    <property type="entry name" value="Squal_synth-like"/>
</dbReference>